<dbReference type="AlphaFoldDB" id="A0A9P6WZ07"/>
<evidence type="ECO:0000313" key="1">
    <source>
        <dbReference type="EMBL" id="KAG1301438.1"/>
    </source>
</evidence>
<reference evidence="1" key="1">
    <citation type="journal article" date="2020" name="Microb. Genom.">
        <title>Genetic diversity of clinical and environmental Mucorales isolates obtained from an investigation of mucormycosis cases among solid organ transplant recipients.</title>
        <authorList>
            <person name="Nguyen M.H."/>
            <person name="Kaul D."/>
            <person name="Muto C."/>
            <person name="Cheng S.J."/>
            <person name="Richter R.A."/>
            <person name="Bruno V.M."/>
            <person name="Liu G."/>
            <person name="Beyhan S."/>
            <person name="Sundermann A.J."/>
            <person name="Mounaud S."/>
            <person name="Pasculle A.W."/>
            <person name="Nierman W.C."/>
            <person name="Driscoll E."/>
            <person name="Cumbie R."/>
            <person name="Clancy C.J."/>
            <person name="Dupont C.L."/>
        </authorList>
    </citation>
    <scope>NUCLEOTIDE SEQUENCE</scope>
    <source>
        <strain evidence="1">GL11</strain>
    </source>
</reference>
<name>A0A9P6WZ07_RHIOR</name>
<comment type="caution">
    <text evidence="1">The sequence shown here is derived from an EMBL/GenBank/DDBJ whole genome shotgun (WGS) entry which is preliminary data.</text>
</comment>
<gene>
    <name evidence="1" type="ORF">G6F64_011803</name>
</gene>
<organism evidence="1 2">
    <name type="scientific">Rhizopus oryzae</name>
    <name type="common">Mucormycosis agent</name>
    <name type="synonym">Rhizopus arrhizus var. delemar</name>
    <dbReference type="NCBI Taxonomy" id="64495"/>
    <lineage>
        <taxon>Eukaryota</taxon>
        <taxon>Fungi</taxon>
        <taxon>Fungi incertae sedis</taxon>
        <taxon>Mucoromycota</taxon>
        <taxon>Mucoromycotina</taxon>
        <taxon>Mucoromycetes</taxon>
        <taxon>Mucorales</taxon>
        <taxon>Mucorineae</taxon>
        <taxon>Rhizopodaceae</taxon>
        <taxon>Rhizopus</taxon>
    </lineage>
</organism>
<sequence length="256" mass="30197">MSDLYKAMLDEYRNHEKVDQKTFTKIIEAFRMDDIDSSRDELKIMLFKIYETAKKEDRKMIDVLINLINKLPNKEILDCNIEEQELITNYIDPILSPILHRLWWDELLWLNKMDLKSYNKGSDACCAFVYGRRVINYSGFVEVKAEYKKKNSICLHEDLLRLSLFGMNALEETNAKCILLLQIIGPALTVYGCAEHEYGPNIIFEIIKFKISLSLQELPGFIMRLDDLKHLGYFYHELCINRLESKKRKCCIMVKF</sequence>
<dbReference type="OrthoDB" id="2290051at2759"/>
<protein>
    <submittedName>
        <fullName evidence="1">Uncharacterized protein</fullName>
    </submittedName>
</protein>
<dbReference type="EMBL" id="JAANQT010003091">
    <property type="protein sequence ID" value="KAG1301438.1"/>
    <property type="molecule type" value="Genomic_DNA"/>
</dbReference>
<evidence type="ECO:0000313" key="2">
    <source>
        <dbReference type="Proteomes" id="UP000716291"/>
    </source>
</evidence>
<keyword evidence="2" id="KW-1185">Reference proteome</keyword>
<proteinExistence type="predicted"/>
<dbReference type="Proteomes" id="UP000716291">
    <property type="component" value="Unassembled WGS sequence"/>
</dbReference>
<accession>A0A9P6WZ07</accession>